<dbReference type="EMBL" id="LLZG01000047">
    <property type="protein sequence ID" value="KUL42775.1"/>
    <property type="molecule type" value="Genomic_DNA"/>
</dbReference>
<evidence type="ECO:0000256" key="1">
    <source>
        <dbReference type="SAM" id="MobiDB-lite"/>
    </source>
</evidence>
<feature type="region of interest" description="Disordered" evidence="1">
    <location>
        <begin position="1"/>
        <end position="22"/>
    </location>
</feature>
<dbReference type="AlphaFoldDB" id="A0A0X3VDE2"/>
<gene>
    <name evidence="2" type="ORF">ADL12_08995</name>
</gene>
<organism evidence="2 3">
    <name type="scientific">Streptomyces regalis</name>
    <dbReference type="NCBI Taxonomy" id="68262"/>
    <lineage>
        <taxon>Bacteria</taxon>
        <taxon>Bacillati</taxon>
        <taxon>Actinomycetota</taxon>
        <taxon>Actinomycetes</taxon>
        <taxon>Kitasatosporales</taxon>
        <taxon>Streptomycetaceae</taxon>
        <taxon>Streptomyces</taxon>
    </lineage>
</organism>
<protein>
    <submittedName>
        <fullName evidence="2">Uncharacterized protein</fullName>
    </submittedName>
</protein>
<dbReference type="OrthoDB" id="4548279at2"/>
<evidence type="ECO:0000313" key="2">
    <source>
        <dbReference type="EMBL" id="KUL42775.1"/>
    </source>
</evidence>
<accession>A0A0X3VDE2</accession>
<name>A0A0X3VDE2_9ACTN</name>
<evidence type="ECO:0000313" key="3">
    <source>
        <dbReference type="Proteomes" id="UP000053923"/>
    </source>
</evidence>
<feature type="region of interest" description="Disordered" evidence="1">
    <location>
        <begin position="75"/>
        <end position="142"/>
    </location>
</feature>
<dbReference type="Proteomes" id="UP000053923">
    <property type="component" value="Unassembled WGS sequence"/>
</dbReference>
<sequence>MRVAGEPPGLSPGRGLSRSISAPDLLLEQHELAARHRVDGLREEADRIQAEPAAAEQEWQEWAIARRRVDTMLTPDDGITAETEVTEDRGIRTRSRGPGMWPTGAGVAPGPRPSQAKSPGSPSTSINPRTLARAESLRSGAQ</sequence>
<keyword evidence="3" id="KW-1185">Reference proteome</keyword>
<feature type="compositionally biased region" description="Polar residues" evidence="1">
    <location>
        <begin position="115"/>
        <end position="128"/>
    </location>
</feature>
<reference evidence="3" key="1">
    <citation type="submission" date="2015-10" db="EMBL/GenBank/DDBJ databases">
        <authorList>
            <person name="Ju K.-S."/>
            <person name="Doroghazi J.R."/>
            <person name="Metcalf W.W."/>
        </authorList>
    </citation>
    <scope>NUCLEOTIDE SEQUENCE [LARGE SCALE GENOMIC DNA]</scope>
    <source>
        <strain evidence="3">NRRL 3151</strain>
    </source>
</reference>
<proteinExistence type="predicted"/>
<comment type="caution">
    <text evidence="2">The sequence shown here is derived from an EMBL/GenBank/DDBJ whole genome shotgun (WGS) entry which is preliminary data.</text>
</comment>